<name>A0A5B8MYU9_9CHLO</name>
<evidence type="ECO:0000256" key="1">
    <source>
        <dbReference type="SAM" id="MobiDB-lite"/>
    </source>
</evidence>
<accession>A0A5B8MYU9</accession>
<gene>
    <name evidence="2" type="ORF">A3770_18p82850</name>
</gene>
<organism evidence="2 3">
    <name type="scientific">Chloropicon primus</name>
    <dbReference type="NCBI Taxonomy" id="1764295"/>
    <lineage>
        <taxon>Eukaryota</taxon>
        <taxon>Viridiplantae</taxon>
        <taxon>Chlorophyta</taxon>
        <taxon>Chloropicophyceae</taxon>
        <taxon>Chloropicales</taxon>
        <taxon>Chloropicaceae</taxon>
        <taxon>Chloropicon</taxon>
    </lineage>
</organism>
<dbReference type="Proteomes" id="UP000316726">
    <property type="component" value="Chromosome 18"/>
</dbReference>
<evidence type="ECO:0000313" key="2">
    <source>
        <dbReference type="EMBL" id="QDZ25767.1"/>
    </source>
</evidence>
<evidence type="ECO:0000313" key="3">
    <source>
        <dbReference type="Proteomes" id="UP000316726"/>
    </source>
</evidence>
<sequence>MSDSERERARQEAMKLWTATPRQPPAGVKKKPAGGQEDVSGHPEGCACGLHLFPSLFEMAEKRKLARQKKEITMKLPPRQAAEEIDRYLKSIP</sequence>
<reference evidence="2 3" key="1">
    <citation type="submission" date="2018-07" db="EMBL/GenBank/DDBJ databases">
        <title>The complete nuclear genome of the prasinophyte Chloropicon primus (CCMP1205).</title>
        <authorList>
            <person name="Pombert J.-F."/>
            <person name="Otis C."/>
            <person name="Turmel M."/>
            <person name="Lemieux C."/>
        </authorList>
    </citation>
    <scope>NUCLEOTIDE SEQUENCE [LARGE SCALE GENOMIC DNA]</scope>
    <source>
        <strain evidence="2 3">CCMP1205</strain>
    </source>
</reference>
<feature type="compositionally biased region" description="Basic and acidic residues" evidence="1">
    <location>
        <begin position="1"/>
        <end position="13"/>
    </location>
</feature>
<feature type="region of interest" description="Disordered" evidence="1">
    <location>
        <begin position="1"/>
        <end position="43"/>
    </location>
</feature>
<protein>
    <submittedName>
        <fullName evidence="2">Uncharacterized protein</fullName>
    </submittedName>
</protein>
<proteinExistence type="predicted"/>
<dbReference type="EMBL" id="CP031051">
    <property type="protein sequence ID" value="QDZ25767.1"/>
    <property type="molecule type" value="Genomic_DNA"/>
</dbReference>
<dbReference type="AlphaFoldDB" id="A0A5B8MYU9"/>
<keyword evidence="3" id="KW-1185">Reference proteome</keyword>